<evidence type="ECO:0000313" key="3">
    <source>
        <dbReference type="EMBL" id="CAB4178639.1"/>
    </source>
</evidence>
<gene>
    <name evidence="3" type="ORF">UFOVP1019_40</name>
    <name evidence="4" type="ORF">UFOVP1618_14</name>
    <name evidence="1" type="ORF">UFOVP846_46</name>
    <name evidence="2" type="ORF">UFOVP940_42</name>
</gene>
<evidence type="ECO:0000313" key="4">
    <source>
        <dbReference type="EMBL" id="CAB4219467.1"/>
    </source>
</evidence>
<evidence type="ECO:0000313" key="2">
    <source>
        <dbReference type="EMBL" id="CAB4173255.1"/>
    </source>
</evidence>
<dbReference type="EMBL" id="LR796969">
    <property type="protein sequence ID" value="CAB4178639.1"/>
    <property type="molecule type" value="Genomic_DNA"/>
</dbReference>
<sequence length="75" mass="8877">MTFLDNFILKYLKLRRGKLKDYSLPYLVLQSLTKKYHDSMINQNTHRAYEIAVDMVEMAQVLQEIANEINAKSIR</sequence>
<proteinExistence type="predicted"/>
<organism evidence="3">
    <name type="scientific">uncultured Caudovirales phage</name>
    <dbReference type="NCBI Taxonomy" id="2100421"/>
    <lineage>
        <taxon>Viruses</taxon>
        <taxon>Duplodnaviria</taxon>
        <taxon>Heunggongvirae</taxon>
        <taxon>Uroviricota</taxon>
        <taxon>Caudoviricetes</taxon>
        <taxon>Peduoviridae</taxon>
        <taxon>Maltschvirus</taxon>
        <taxon>Maltschvirus maltsch</taxon>
    </lineage>
</organism>
<dbReference type="EMBL" id="LR796779">
    <property type="protein sequence ID" value="CAB4166700.1"/>
    <property type="molecule type" value="Genomic_DNA"/>
</dbReference>
<name>A0A6J5Q379_9CAUD</name>
<dbReference type="EMBL" id="LR796891">
    <property type="protein sequence ID" value="CAB4173255.1"/>
    <property type="molecule type" value="Genomic_DNA"/>
</dbReference>
<evidence type="ECO:0000313" key="1">
    <source>
        <dbReference type="EMBL" id="CAB4166700.1"/>
    </source>
</evidence>
<protein>
    <submittedName>
        <fullName evidence="3">Uncharacterized protein</fullName>
    </submittedName>
</protein>
<dbReference type="EMBL" id="LR797482">
    <property type="protein sequence ID" value="CAB4219467.1"/>
    <property type="molecule type" value="Genomic_DNA"/>
</dbReference>
<accession>A0A6J5Q379</accession>
<reference evidence="3" key="1">
    <citation type="submission" date="2020-05" db="EMBL/GenBank/DDBJ databases">
        <authorList>
            <person name="Chiriac C."/>
            <person name="Salcher M."/>
            <person name="Ghai R."/>
            <person name="Kavagutti S V."/>
        </authorList>
    </citation>
    <scope>NUCLEOTIDE SEQUENCE</scope>
</reference>